<reference evidence="2 3" key="1">
    <citation type="submission" date="2019-01" db="EMBL/GenBank/DDBJ databases">
        <title>High-quality-draft genome sequences of five non-tuberculosis mycobacteriaceae isolated from a nosocomial environment.</title>
        <authorList>
            <person name="Tiago I."/>
            <person name="Alarico S."/>
            <person name="Pereira S.G."/>
            <person name="Coelho C."/>
            <person name="Maranha A."/>
            <person name="Empadinhas N."/>
        </authorList>
    </citation>
    <scope>NUCLEOTIDE SEQUENCE [LARGE SCALE GENOMIC DNA]</scope>
    <source>
        <strain evidence="2 3">24AIII</strain>
    </source>
</reference>
<proteinExistence type="predicted"/>
<dbReference type="EMBL" id="SDLO01000006">
    <property type="protein sequence ID" value="TDK90555.1"/>
    <property type="molecule type" value="Genomic_DNA"/>
</dbReference>
<comment type="caution">
    <text evidence="2">The sequence shown here is derived from an EMBL/GenBank/DDBJ whole genome shotgun (WGS) entry which is preliminary data.</text>
</comment>
<feature type="compositionally biased region" description="Polar residues" evidence="1">
    <location>
        <begin position="85"/>
        <end position="98"/>
    </location>
</feature>
<evidence type="ECO:0000313" key="3">
    <source>
        <dbReference type="Proteomes" id="UP000294929"/>
    </source>
</evidence>
<feature type="region of interest" description="Disordered" evidence="1">
    <location>
        <begin position="81"/>
        <end position="110"/>
    </location>
</feature>
<evidence type="ECO:0000256" key="1">
    <source>
        <dbReference type="SAM" id="MobiDB-lite"/>
    </source>
</evidence>
<protein>
    <submittedName>
        <fullName evidence="2">DUF2563 family protein</fullName>
    </submittedName>
</protein>
<dbReference type="AlphaFoldDB" id="A0A4R5WJB8"/>
<dbReference type="RefSeq" id="WP_133426338.1">
    <property type="nucleotide sequence ID" value="NZ_SDLO01000006.1"/>
</dbReference>
<gene>
    <name evidence="2" type="ORF">EUA03_09055</name>
</gene>
<dbReference type="Pfam" id="PF10817">
    <property type="entry name" value="DUF2563"/>
    <property type="match status" value="1"/>
</dbReference>
<accession>A0A4R5WJB8</accession>
<evidence type="ECO:0000313" key="2">
    <source>
        <dbReference type="EMBL" id="TDK90555.1"/>
    </source>
</evidence>
<organism evidence="2 3">
    <name type="scientific">Mycolicibacterium mucogenicum</name>
    <name type="common">Mycobacterium mucogenicum</name>
    <dbReference type="NCBI Taxonomy" id="56689"/>
    <lineage>
        <taxon>Bacteria</taxon>
        <taxon>Bacillati</taxon>
        <taxon>Actinomycetota</taxon>
        <taxon>Actinomycetes</taxon>
        <taxon>Mycobacteriales</taxon>
        <taxon>Mycobacteriaceae</taxon>
        <taxon>Mycolicibacterium</taxon>
    </lineage>
</organism>
<name>A0A4R5WJB8_MYCMU</name>
<dbReference type="Proteomes" id="UP000294929">
    <property type="component" value="Unassembled WGS sequence"/>
</dbReference>
<dbReference type="InterPro" id="IPR022534">
    <property type="entry name" value="DUF2563"/>
</dbReference>
<sequence>MAERSMEVDTVHLHAGADRCGDAADTALAAAGKLAEKKPTAGMFGDFDEAHEFHGALTAAHQGHVEQLHGHNRALTDVADKSRSGAEQFTAQDASSADSVRAAGLGFDAR</sequence>